<keyword evidence="1" id="KW-0472">Membrane</keyword>
<proteinExistence type="predicted"/>
<organism evidence="2 3">
    <name type="scientific">Pontibacter aydingkolensis</name>
    <dbReference type="NCBI Taxonomy" id="1911536"/>
    <lineage>
        <taxon>Bacteria</taxon>
        <taxon>Pseudomonadati</taxon>
        <taxon>Bacteroidota</taxon>
        <taxon>Cytophagia</taxon>
        <taxon>Cytophagales</taxon>
        <taxon>Hymenobacteraceae</taxon>
        <taxon>Pontibacter</taxon>
    </lineage>
</organism>
<keyword evidence="1" id="KW-0812">Transmembrane</keyword>
<name>A0ABS7CPX8_9BACT</name>
<dbReference type="RefSeq" id="WP_219875791.1">
    <property type="nucleotide sequence ID" value="NZ_JAHYXK010000002.1"/>
</dbReference>
<dbReference type="Proteomes" id="UP000813018">
    <property type="component" value="Unassembled WGS sequence"/>
</dbReference>
<reference evidence="2 3" key="1">
    <citation type="journal article" date="2016" name="Int. J. Syst. Evol. Microbiol.">
        <title>Pontibacter aydingkolensis sp. nov., isolated from soil of a salt lake.</title>
        <authorList>
            <person name="Osman G."/>
            <person name="Zhang T."/>
            <person name="Lou K."/>
            <person name="Gao Y."/>
            <person name="Chang W."/>
            <person name="Lin Q."/>
            <person name="Yang H.M."/>
            <person name="Huo X.D."/>
            <person name="Wang N."/>
        </authorList>
    </citation>
    <scope>NUCLEOTIDE SEQUENCE [LARGE SCALE GENOMIC DNA]</scope>
    <source>
        <strain evidence="2 3">KACC 19255</strain>
    </source>
</reference>
<evidence type="ECO:0000313" key="2">
    <source>
        <dbReference type="EMBL" id="MBW7465896.1"/>
    </source>
</evidence>
<accession>A0ABS7CPX8</accession>
<evidence type="ECO:0000256" key="1">
    <source>
        <dbReference type="SAM" id="Phobius"/>
    </source>
</evidence>
<keyword evidence="1" id="KW-1133">Transmembrane helix</keyword>
<comment type="caution">
    <text evidence="2">The sequence shown here is derived from an EMBL/GenBank/DDBJ whole genome shotgun (WGS) entry which is preliminary data.</text>
</comment>
<keyword evidence="3" id="KW-1185">Reference proteome</keyword>
<gene>
    <name evidence="2" type="ORF">K0O23_02360</name>
</gene>
<sequence>MVEKKSKSVSRESALAETSDVANVSSVQRIRGNKRSLLVAHITGEDQYPIAPALPGHVCATRATKGFLVRRGGLWRQAPVREQGSNALASDADVWMSAAPIQAETVTQWKKAFYSAYRQKQFSRAEYIYQSRLLFDLDTPDVHAAFRQYRRNDLLVKLLAGALFAAVSLLAWLQLA</sequence>
<evidence type="ECO:0000313" key="3">
    <source>
        <dbReference type="Proteomes" id="UP000813018"/>
    </source>
</evidence>
<dbReference type="EMBL" id="JAHYXK010000002">
    <property type="protein sequence ID" value="MBW7465896.1"/>
    <property type="molecule type" value="Genomic_DNA"/>
</dbReference>
<feature type="transmembrane region" description="Helical" evidence="1">
    <location>
        <begin position="154"/>
        <end position="175"/>
    </location>
</feature>
<protein>
    <submittedName>
        <fullName evidence="2">Uncharacterized protein</fullName>
    </submittedName>
</protein>